<dbReference type="OrthoDB" id="3464514at2"/>
<comment type="caution">
    <text evidence="1">The sequence shown here is derived from an EMBL/GenBank/DDBJ whole genome shotgun (WGS) entry which is preliminary data.</text>
</comment>
<evidence type="ECO:0008006" key="3">
    <source>
        <dbReference type="Google" id="ProtNLM"/>
    </source>
</evidence>
<dbReference type="InterPro" id="IPR011008">
    <property type="entry name" value="Dimeric_a/b-barrel"/>
</dbReference>
<evidence type="ECO:0000313" key="2">
    <source>
        <dbReference type="Proteomes" id="UP000295198"/>
    </source>
</evidence>
<evidence type="ECO:0000313" key="1">
    <source>
        <dbReference type="EMBL" id="RYP83587.1"/>
    </source>
</evidence>
<dbReference type="SUPFAM" id="SSF54909">
    <property type="entry name" value="Dimeric alpha+beta barrel"/>
    <property type="match status" value="1"/>
</dbReference>
<name>A0A4Q4Z6X7_9ACTN</name>
<organism evidence="1 2">
    <name type="scientific">Nocardioides guangzhouensis</name>
    <dbReference type="NCBI Taxonomy" id="2497878"/>
    <lineage>
        <taxon>Bacteria</taxon>
        <taxon>Bacillati</taxon>
        <taxon>Actinomycetota</taxon>
        <taxon>Actinomycetes</taxon>
        <taxon>Propionibacteriales</taxon>
        <taxon>Nocardioidaceae</taxon>
        <taxon>Nocardioides</taxon>
    </lineage>
</organism>
<protein>
    <recommendedName>
        <fullName evidence="3">ABM domain-containing protein</fullName>
    </recommendedName>
</protein>
<dbReference type="Proteomes" id="UP000295198">
    <property type="component" value="Unassembled WGS sequence"/>
</dbReference>
<sequence>MFVQVIQGQVADAARLRARLDAWLTDLAPGAQGWLGSTGGVTADGRAVMLARFESAEAAQANSDRPEQGAWWAETASVFDGEPTFKNSQTVDADTPGDPEQAGFVQIMQGRSSDPERARALMAEDDTDWAAFRPDILGTLSIGHDDGEWTMAIYFTSEAEAREGERKEPPPDVAAMMKEMDSLSVGETTFLDLTDPWLSSPG</sequence>
<proteinExistence type="predicted"/>
<dbReference type="RefSeq" id="WP_134719593.1">
    <property type="nucleotide sequence ID" value="NZ_SDKM01000031.1"/>
</dbReference>
<keyword evidence="2" id="KW-1185">Reference proteome</keyword>
<accession>A0A4Q4Z6X7</accession>
<dbReference type="EMBL" id="SDKM01000031">
    <property type="protein sequence ID" value="RYP83587.1"/>
    <property type="molecule type" value="Genomic_DNA"/>
</dbReference>
<dbReference type="AlphaFoldDB" id="A0A4Q4Z6X7"/>
<gene>
    <name evidence="1" type="ORF">EKO23_18405</name>
</gene>
<reference evidence="1 2" key="1">
    <citation type="submission" date="2019-01" db="EMBL/GenBank/DDBJ databases">
        <title>Nocardioides guangzhouensis sp. nov., an actinobacterium isolated from soil.</title>
        <authorList>
            <person name="Fu Y."/>
            <person name="Cai Y."/>
            <person name="Lin Z."/>
            <person name="Chen P."/>
        </authorList>
    </citation>
    <scope>NUCLEOTIDE SEQUENCE [LARGE SCALE GENOMIC DNA]</scope>
    <source>
        <strain evidence="1 2">130</strain>
    </source>
</reference>